<proteinExistence type="inferred from homology"/>
<dbReference type="Proteomes" id="UP000824031">
    <property type="component" value="Unassembled WGS sequence"/>
</dbReference>
<dbReference type="GO" id="GO:0030170">
    <property type="term" value="F:pyridoxal phosphate binding"/>
    <property type="evidence" value="ECO:0007669"/>
    <property type="project" value="UniProtKB-ARBA"/>
</dbReference>
<dbReference type="PANTHER" id="PTHR30244">
    <property type="entry name" value="TRANSAMINASE"/>
    <property type="match status" value="1"/>
</dbReference>
<dbReference type="PANTHER" id="PTHR30244:SF36">
    <property type="entry name" value="3-OXO-GLUCOSE-6-PHOSPHATE:GLUTAMATE AMINOTRANSFERASE"/>
    <property type="match status" value="1"/>
</dbReference>
<dbReference type="InterPro" id="IPR015424">
    <property type="entry name" value="PyrdxlP-dep_Trfase"/>
</dbReference>
<dbReference type="AlphaFoldDB" id="A0A9D2JFD4"/>
<feature type="active site" description="Proton acceptor" evidence="3">
    <location>
        <position position="191"/>
    </location>
</feature>
<dbReference type="PIRSF" id="PIRSF000390">
    <property type="entry name" value="PLP_StrS"/>
    <property type="match status" value="1"/>
</dbReference>
<dbReference type="SUPFAM" id="SSF53383">
    <property type="entry name" value="PLP-dependent transferases"/>
    <property type="match status" value="1"/>
</dbReference>
<dbReference type="Pfam" id="PF01041">
    <property type="entry name" value="DegT_DnrJ_EryC1"/>
    <property type="match status" value="1"/>
</dbReference>
<keyword evidence="6" id="KW-0808">Transferase</keyword>
<dbReference type="FunFam" id="3.40.640.10:FF:000089">
    <property type="entry name" value="Aminotransferase, DegT/DnrJ/EryC1/StrS family"/>
    <property type="match status" value="1"/>
</dbReference>
<dbReference type="CDD" id="cd00616">
    <property type="entry name" value="AHBA_syn"/>
    <property type="match status" value="1"/>
</dbReference>
<evidence type="ECO:0000256" key="4">
    <source>
        <dbReference type="PIRSR" id="PIRSR000390-2"/>
    </source>
</evidence>
<dbReference type="InterPro" id="IPR000653">
    <property type="entry name" value="DegT/StrS_aminotransferase"/>
</dbReference>
<dbReference type="InterPro" id="IPR015422">
    <property type="entry name" value="PyrdxlP-dep_Trfase_small"/>
</dbReference>
<evidence type="ECO:0000313" key="7">
    <source>
        <dbReference type="Proteomes" id="UP000824031"/>
    </source>
</evidence>
<reference evidence="6" key="1">
    <citation type="journal article" date="2021" name="PeerJ">
        <title>Extensive microbial diversity within the chicken gut microbiome revealed by metagenomics and culture.</title>
        <authorList>
            <person name="Gilroy R."/>
            <person name="Ravi A."/>
            <person name="Getino M."/>
            <person name="Pursley I."/>
            <person name="Horton D.L."/>
            <person name="Alikhan N.F."/>
            <person name="Baker D."/>
            <person name="Gharbi K."/>
            <person name="Hall N."/>
            <person name="Watson M."/>
            <person name="Adriaenssens E.M."/>
            <person name="Foster-Nyarko E."/>
            <person name="Jarju S."/>
            <person name="Secka A."/>
            <person name="Antonio M."/>
            <person name="Oren A."/>
            <person name="Chaudhuri R.R."/>
            <person name="La Ragione R."/>
            <person name="Hildebrand F."/>
            <person name="Pallen M.J."/>
        </authorList>
    </citation>
    <scope>NUCLEOTIDE SEQUENCE</scope>
    <source>
        <strain evidence="6">3436</strain>
    </source>
</reference>
<keyword evidence="6" id="KW-0032">Aminotransferase</keyword>
<dbReference type="GO" id="GO:0000271">
    <property type="term" value="P:polysaccharide biosynthetic process"/>
    <property type="evidence" value="ECO:0007669"/>
    <property type="project" value="TreeGrafter"/>
</dbReference>
<organism evidence="6 7">
    <name type="scientific">Candidatus Gemmiger excrementavium</name>
    <dbReference type="NCBI Taxonomy" id="2838608"/>
    <lineage>
        <taxon>Bacteria</taxon>
        <taxon>Bacillati</taxon>
        <taxon>Bacillota</taxon>
        <taxon>Clostridia</taxon>
        <taxon>Eubacteriales</taxon>
        <taxon>Gemmiger</taxon>
    </lineage>
</organism>
<accession>A0A9D2JFD4</accession>
<evidence type="ECO:0000256" key="2">
    <source>
        <dbReference type="ARBA" id="ARBA00037999"/>
    </source>
</evidence>
<comment type="similarity">
    <text evidence="2 5">Belongs to the DegT/DnrJ/EryC1 family.</text>
</comment>
<reference evidence="6" key="2">
    <citation type="submission" date="2021-04" db="EMBL/GenBank/DDBJ databases">
        <authorList>
            <person name="Gilroy R."/>
        </authorList>
    </citation>
    <scope>NUCLEOTIDE SEQUENCE</scope>
    <source>
        <strain evidence="6">3436</strain>
    </source>
</reference>
<evidence type="ECO:0000256" key="5">
    <source>
        <dbReference type="RuleBase" id="RU004508"/>
    </source>
</evidence>
<name>A0A9D2JFD4_9FIRM</name>
<feature type="modified residue" description="N6-(pyridoxal phosphate)lysine" evidence="4">
    <location>
        <position position="191"/>
    </location>
</feature>
<evidence type="ECO:0000256" key="3">
    <source>
        <dbReference type="PIRSR" id="PIRSR000390-1"/>
    </source>
</evidence>
<dbReference type="Gene3D" id="3.90.1150.10">
    <property type="entry name" value="Aspartate Aminotransferase, domain 1"/>
    <property type="match status" value="1"/>
</dbReference>
<comment type="caution">
    <text evidence="6">The sequence shown here is derived from an EMBL/GenBank/DDBJ whole genome shotgun (WGS) entry which is preliminary data.</text>
</comment>
<sequence length="371" mass="40081">MSQQPVTVPFVSFRPMERELDKELRAAFDRVLQNSWYIEGREDAAFEQAFAAYCGVGHCVGCGNGLDSLVLILKAFGIGAGDEVIVPSNTFIATVLAVSYAGATPVFVEPDLATYNIDPNRIEAALTPRTKAIMAVHLYGQCAPMDAINTIAKAHGLKVIEDAAQAHGATWQGRRAGSLGDAAGFSFYPGKNLGALGDAGCVTTNDPDLAKKVRALGNYGSDFKYHHIYKGQNSRLDELQAAFLAAKLPHLDRMNAERRRIADRYLAEIRNPAVVLPTVAAGCEHVWHVFAVRCAARDALEAHLTARGIGTNKHYPTPIHRQGAYAELGIPQGALPLAEEISATELSLPMFYGMTEEQVTAVINAVNSFKE</sequence>
<dbReference type="Gene3D" id="3.40.640.10">
    <property type="entry name" value="Type I PLP-dependent aspartate aminotransferase-like (Major domain)"/>
    <property type="match status" value="1"/>
</dbReference>
<dbReference type="GO" id="GO:0008483">
    <property type="term" value="F:transaminase activity"/>
    <property type="evidence" value="ECO:0007669"/>
    <property type="project" value="UniProtKB-KW"/>
</dbReference>
<evidence type="ECO:0000256" key="1">
    <source>
        <dbReference type="ARBA" id="ARBA00022898"/>
    </source>
</evidence>
<dbReference type="InterPro" id="IPR015421">
    <property type="entry name" value="PyrdxlP-dep_Trfase_major"/>
</dbReference>
<dbReference type="EMBL" id="DXBO01000028">
    <property type="protein sequence ID" value="HIZ47558.1"/>
    <property type="molecule type" value="Genomic_DNA"/>
</dbReference>
<evidence type="ECO:0000313" key="6">
    <source>
        <dbReference type="EMBL" id="HIZ47558.1"/>
    </source>
</evidence>
<keyword evidence="1 4" id="KW-0663">Pyridoxal phosphate</keyword>
<protein>
    <submittedName>
        <fullName evidence="6">DegT/DnrJ/EryC1/StrS family aminotransferase</fullName>
    </submittedName>
</protein>
<gene>
    <name evidence="6" type="ORF">H9810_02415</name>
</gene>